<proteinExistence type="predicted"/>
<keyword evidence="2" id="KW-0732">Signal</keyword>
<protein>
    <recommendedName>
        <fullName evidence="5">DUF2491 family protein</fullName>
    </recommendedName>
</protein>
<name>A0ABN1FU96_9PROT</name>
<reference evidence="3 4" key="1">
    <citation type="journal article" date="2019" name="Int. J. Syst. Evol. Microbiol.">
        <title>The Global Catalogue of Microorganisms (GCM) 10K type strain sequencing project: providing services to taxonomists for standard genome sequencing and annotation.</title>
        <authorList>
            <consortium name="The Broad Institute Genomics Platform"/>
            <consortium name="The Broad Institute Genome Sequencing Center for Infectious Disease"/>
            <person name="Wu L."/>
            <person name="Ma J."/>
        </authorList>
    </citation>
    <scope>NUCLEOTIDE SEQUENCE [LARGE SCALE GENOMIC DNA]</scope>
    <source>
        <strain evidence="3 4">JCM 9933</strain>
    </source>
</reference>
<feature type="compositionally biased region" description="Basic and acidic residues" evidence="1">
    <location>
        <begin position="115"/>
        <end position="129"/>
    </location>
</feature>
<keyword evidence="4" id="KW-1185">Reference proteome</keyword>
<sequence>MPRRRAHLCALLLLAAPVLAPVPPVATVALLAGATEAAAQQRARSSGGYARPSAPRSRTPSVGRGGGWGAAPRTPSVGGGYSRPGASYGRGPSSYGYGSSGDRALSRQGSGSALERYRAQSDAARRQREAPPAVRLPPPSAGTTGRERWGLPPARPRYDYRPDYGRGYGTDWYRDRGWSAPGGGVFGGLGGRSFGVWDGLFLGYLLNNLTRPGSVDFFRNHQDDPGVRQWREEAERQAQDNAELRERLDRLDRELAQQRDGQGQQPAPRDPNYLPPDVPPEVALAPGPSNDARTPTTAPADGGDGAGFGLWLPVLVVGGAGLAFLSFRRGRQQGGGTGTGGTGVKGPLGSAGAMLRHKLSGERYSPSLYRVGMTVTADPTPFILAGDAIKVPPPVPPGSAAGSGRVSIAEVGRVEGGAVDFVRLHLPERRGFFQIHAGADGRPDECRFFAPIDEVSPASAEEWGAWLDPNEGMIGWPEFQTKDGKLYGRAWVPGEARVAPLPLVETIEAAAGGAPRTVRSQAMLYAAPTGAPEPAPPVEYILVSAVEAEGQAWVEIAAGIDVNPATLSLA</sequence>
<dbReference type="RefSeq" id="WP_343897192.1">
    <property type="nucleotide sequence ID" value="NZ_BAAAFZ010000065.1"/>
</dbReference>
<evidence type="ECO:0000256" key="1">
    <source>
        <dbReference type="SAM" id="MobiDB-lite"/>
    </source>
</evidence>
<feature type="region of interest" description="Disordered" evidence="1">
    <location>
        <begin position="256"/>
        <end position="301"/>
    </location>
</feature>
<feature type="region of interest" description="Disordered" evidence="1">
    <location>
        <begin position="42"/>
        <end position="156"/>
    </location>
</feature>
<feature type="signal peptide" evidence="2">
    <location>
        <begin position="1"/>
        <end position="20"/>
    </location>
</feature>
<feature type="chain" id="PRO_5046608336" description="DUF2491 family protein" evidence="2">
    <location>
        <begin position="21"/>
        <end position="570"/>
    </location>
</feature>
<dbReference type="Pfam" id="PF10679">
    <property type="entry name" value="DUF2491"/>
    <property type="match status" value="1"/>
</dbReference>
<evidence type="ECO:0008006" key="5">
    <source>
        <dbReference type="Google" id="ProtNLM"/>
    </source>
</evidence>
<evidence type="ECO:0000313" key="3">
    <source>
        <dbReference type="EMBL" id="GAA0597944.1"/>
    </source>
</evidence>
<dbReference type="Proteomes" id="UP001501588">
    <property type="component" value="Unassembled WGS sequence"/>
</dbReference>
<comment type="caution">
    <text evidence="3">The sequence shown here is derived from an EMBL/GenBank/DDBJ whole genome shotgun (WGS) entry which is preliminary data.</text>
</comment>
<dbReference type="InterPro" id="IPR019621">
    <property type="entry name" value="DUF2491"/>
</dbReference>
<feature type="compositionally biased region" description="Low complexity" evidence="1">
    <location>
        <begin position="83"/>
        <end position="101"/>
    </location>
</feature>
<accession>A0ABN1FU96</accession>
<organism evidence="3 4">
    <name type="scientific">Craurococcus roseus</name>
    <dbReference type="NCBI Taxonomy" id="77585"/>
    <lineage>
        <taxon>Bacteria</taxon>
        <taxon>Pseudomonadati</taxon>
        <taxon>Pseudomonadota</taxon>
        <taxon>Alphaproteobacteria</taxon>
        <taxon>Acetobacterales</taxon>
        <taxon>Acetobacteraceae</taxon>
        <taxon>Craurococcus</taxon>
    </lineage>
</organism>
<evidence type="ECO:0000313" key="4">
    <source>
        <dbReference type="Proteomes" id="UP001501588"/>
    </source>
</evidence>
<gene>
    <name evidence="3" type="ORF">GCM10009416_40210</name>
</gene>
<dbReference type="EMBL" id="BAAAFZ010000065">
    <property type="protein sequence ID" value="GAA0597944.1"/>
    <property type="molecule type" value="Genomic_DNA"/>
</dbReference>
<evidence type="ECO:0000256" key="2">
    <source>
        <dbReference type="SAM" id="SignalP"/>
    </source>
</evidence>